<evidence type="ECO:0000313" key="2">
    <source>
        <dbReference type="EMBL" id="KZO90337.1"/>
    </source>
</evidence>
<dbReference type="OrthoDB" id="3364988at2759"/>
<evidence type="ECO:0000256" key="1">
    <source>
        <dbReference type="SAM" id="MobiDB-lite"/>
    </source>
</evidence>
<protein>
    <submittedName>
        <fullName evidence="2">Uncharacterized protein</fullName>
    </submittedName>
</protein>
<organism evidence="2 3">
    <name type="scientific">Calocera viscosa (strain TUFC12733)</name>
    <dbReference type="NCBI Taxonomy" id="1330018"/>
    <lineage>
        <taxon>Eukaryota</taxon>
        <taxon>Fungi</taxon>
        <taxon>Dikarya</taxon>
        <taxon>Basidiomycota</taxon>
        <taxon>Agaricomycotina</taxon>
        <taxon>Dacrymycetes</taxon>
        <taxon>Dacrymycetales</taxon>
        <taxon>Dacrymycetaceae</taxon>
        <taxon>Calocera</taxon>
    </lineage>
</organism>
<dbReference type="AlphaFoldDB" id="A0A167G9X7"/>
<keyword evidence="3" id="KW-1185">Reference proteome</keyword>
<proteinExistence type="predicted"/>
<reference evidence="2 3" key="1">
    <citation type="journal article" date="2016" name="Mol. Biol. Evol.">
        <title>Comparative Genomics of Early-Diverging Mushroom-Forming Fungi Provides Insights into the Origins of Lignocellulose Decay Capabilities.</title>
        <authorList>
            <person name="Nagy L.G."/>
            <person name="Riley R."/>
            <person name="Tritt A."/>
            <person name="Adam C."/>
            <person name="Daum C."/>
            <person name="Floudas D."/>
            <person name="Sun H."/>
            <person name="Yadav J.S."/>
            <person name="Pangilinan J."/>
            <person name="Larsson K.H."/>
            <person name="Matsuura K."/>
            <person name="Barry K."/>
            <person name="Labutti K."/>
            <person name="Kuo R."/>
            <person name="Ohm R.A."/>
            <person name="Bhattacharya S.S."/>
            <person name="Shirouzu T."/>
            <person name="Yoshinaga Y."/>
            <person name="Martin F.M."/>
            <person name="Grigoriev I.V."/>
            <person name="Hibbett D.S."/>
        </authorList>
    </citation>
    <scope>NUCLEOTIDE SEQUENCE [LARGE SCALE GENOMIC DNA]</scope>
    <source>
        <strain evidence="2 3">TUFC12733</strain>
    </source>
</reference>
<accession>A0A167G9X7</accession>
<evidence type="ECO:0000313" key="3">
    <source>
        <dbReference type="Proteomes" id="UP000076738"/>
    </source>
</evidence>
<gene>
    <name evidence="2" type="ORF">CALVIDRAFT_603003</name>
</gene>
<feature type="region of interest" description="Disordered" evidence="1">
    <location>
        <begin position="159"/>
        <end position="191"/>
    </location>
</feature>
<name>A0A167G9X7_CALVF</name>
<sequence>MATSHPTQTDDVLVPYIHALSPDPSLSSTAVKETPKGSKLSKDNLNELRAIWDRDHVMPDIEWRKAWAESHGLKGFANVTGFFSRKQKQGARLNAEQLPASTSVPNTADGSSSPVLMREMSTANHGPARPVLSVLQQPVTAAVASPGTVAMDADDELRSPFHTPIQEPGTPRADTPYHAPIDPSSDSTSETRGLQLYTDVPSVLLAQAYGISPVSDVPFNDADFRTHPSLPSLSYSPADSPTALTHEEATPSVLSVPLYFADDEYMRMSAYMESESSAAALDDDASWMKMEDAELVDHTISNFSSISSLHLYDDSPMQSDDVTRRRSLSIPQTIYDDSALGFLDLPNLSFEPWDVDAEQILGDPSVTATFFNQHDSPSSSCDDDRIEPELDLPLNEQADDIAPSAPSSYESMTGPYAYQTASQLATVEEDIASRTHDDYYWNELVDTSYRINQNLGL</sequence>
<dbReference type="Proteomes" id="UP000076738">
    <property type="component" value="Unassembled WGS sequence"/>
</dbReference>
<dbReference type="EMBL" id="KV417344">
    <property type="protein sequence ID" value="KZO90337.1"/>
    <property type="molecule type" value="Genomic_DNA"/>
</dbReference>